<feature type="region of interest" description="Disordered" evidence="1">
    <location>
        <begin position="282"/>
        <end position="303"/>
    </location>
</feature>
<name>A0A2R6RVB7_9APHY</name>
<dbReference type="AlphaFoldDB" id="A0A2R6RVB7"/>
<reference evidence="2 3" key="1">
    <citation type="submission" date="2018-02" db="EMBL/GenBank/DDBJ databases">
        <title>Genome sequence of the basidiomycete white-rot fungus Phlebia centrifuga.</title>
        <authorList>
            <person name="Granchi Z."/>
            <person name="Peng M."/>
            <person name="de Vries R.P."/>
            <person name="Hilden K."/>
            <person name="Makela M.R."/>
            <person name="Grigoriev I."/>
            <person name="Riley R."/>
        </authorList>
    </citation>
    <scope>NUCLEOTIDE SEQUENCE [LARGE SCALE GENOMIC DNA]</scope>
    <source>
        <strain evidence="2 3">FBCC195</strain>
    </source>
</reference>
<gene>
    <name evidence="2" type="ORF">PHLCEN_2v1985</name>
</gene>
<keyword evidence="3" id="KW-1185">Reference proteome</keyword>
<protein>
    <submittedName>
        <fullName evidence="2">Uncharacterized protein</fullName>
    </submittedName>
</protein>
<proteinExistence type="predicted"/>
<dbReference type="OrthoDB" id="2804327at2759"/>
<sequence length="367" mass="40075">MESEPGLAGVTVMLIDKGITEASTTGVRGQEWINKVKNTLTYLKDHHFTWGDIIEYISDPQHGKGQERWEGFFHSPRWVQQILNWWSSSRNSKTGCCTLQKWAVSYVAGAVEKEGHAATKNGLLQSCKMTVDELFAMGFYIKRLYSQLDAVCPTITRVLHAFSTTAKQRQNNKEGPIQRKVWRVGAALLLLLGERSQANSYSKHVIGLYLYATGAQRQVISVLNSLGICSSYPTLAGSRKLAHIGQETPVVQNRQADELLMAGSGVTVVLMGECQDPQAVELSGSDVSDSGESNKVESDTGSHGRALLELESEDIPLLSSIQHTSSTMIMSALTSAAYIPALPHTPSLNILASSLAFLWPAAQPQNA</sequence>
<evidence type="ECO:0000313" key="3">
    <source>
        <dbReference type="Proteomes" id="UP000186601"/>
    </source>
</evidence>
<dbReference type="Proteomes" id="UP000186601">
    <property type="component" value="Unassembled WGS sequence"/>
</dbReference>
<evidence type="ECO:0000256" key="1">
    <source>
        <dbReference type="SAM" id="MobiDB-lite"/>
    </source>
</evidence>
<evidence type="ECO:0000313" key="2">
    <source>
        <dbReference type="EMBL" id="PSS33977.1"/>
    </source>
</evidence>
<comment type="caution">
    <text evidence="2">The sequence shown here is derived from an EMBL/GenBank/DDBJ whole genome shotgun (WGS) entry which is preliminary data.</text>
</comment>
<accession>A0A2R6RVB7</accession>
<organism evidence="2 3">
    <name type="scientific">Hermanssonia centrifuga</name>
    <dbReference type="NCBI Taxonomy" id="98765"/>
    <lineage>
        <taxon>Eukaryota</taxon>
        <taxon>Fungi</taxon>
        <taxon>Dikarya</taxon>
        <taxon>Basidiomycota</taxon>
        <taxon>Agaricomycotina</taxon>
        <taxon>Agaricomycetes</taxon>
        <taxon>Polyporales</taxon>
        <taxon>Meruliaceae</taxon>
        <taxon>Hermanssonia</taxon>
    </lineage>
</organism>
<dbReference type="EMBL" id="MLYV02000175">
    <property type="protein sequence ID" value="PSS33977.1"/>
    <property type="molecule type" value="Genomic_DNA"/>
</dbReference>
<dbReference type="STRING" id="98765.A0A2R6RVB7"/>
<feature type="compositionally biased region" description="Basic and acidic residues" evidence="1">
    <location>
        <begin position="292"/>
        <end position="303"/>
    </location>
</feature>